<proteinExistence type="predicted"/>
<dbReference type="EMBL" id="JACXWD010000069">
    <property type="protein sequence ID" value="MBD3869233.1"/>
    <property type="molecule type" value="Genomic_DNA"/>
</dbReference>
<sequence length="117" mass="12666">MNKPGPRRAGGFIRAGEADLGRIGMPRRRALELRLHHAWLQIAGHELAERLRPVRIVRGCLELECLDTQWSAALKSVLPNLVSGLAQADSGLGIRKFRILGEPGEAVSVKQPEGGGS</sequence>
<dbReference type="Proteomes" id="UP000648239">
    <property type="component" value="Unassembled WGS sequence"/>
</dbReference>
<comment type="caution">
    <text evidence="1">The sequence shown here is derived from an EMBL/GenBank/DDBJ whole genome shotgun (WGS) entry which is preliminary data.</text>
</comment>
<accession>A0A8J6Y2H8</accession>
<dbReference type="AlphaFoldDB" id="A0A8J6Y2H8"/>
<reference evidence="1 2" key="1">
    <citation type="submission" date="2020-08" db="EMBL/GenBank/DDBJ databases">
        <title>Acidobacteriota in marine sediments use diverse sulfur dissimilation pathways.</title>
        <authorList>
            <person name="Wasmund K."/>
        </authorList>
    </citation>
    <scope>NUCLEOTIDE SEQUENCE [LARGE SCALE GENOMIC DNA]</scope>
    <source>
        <strain evidence="1">MAG AM4</strain>
    </source>
</reference>
<evidence type="ECO:0000313" key="2">
    <source>
        <dbReference type="Proteomes" id="UP000648239"/>
    </source>
</evidence>
<evidence type="ECO:0000313" key="1">
    <source>
        <dbReference type="EMBL" id="MBD3869233.1"/>
    </source>
</evidence>
<gene>
    <name evidence="1" type="ORF">IFK94_14020</name>
</gene>
<name>A0A8J6Y2H8_9BACT</name>
<protein>
    <submittedName>
        <fullName evidence="1">DUF721 domain-containing protein</fullName>
    </submittedName>
</protein>
<dbReference type="Pfam" id="PF05258">
    <property type="entry name" value="DciA"/>
    <property type="match status" value="1"/>
</dbReference>
<dbReference type="InterPro" id="IPR007922">
    <property type="entry name" value="DciA-like"/>
</dbReference>
<organism evidence="1 2">
    <name type="scientific">Candidatus Polarisedimenticola svalbardensis</name>
    <dbReference type="NCBI Taxonomy" id="2886004"/>
    <lineage>
        <taxon>Bacteria</taxon>
        <taxon>Pseudomonadati</taxon>
        <taxon>Acidobacteriota</taxon>
        <taxon>Candidatus Polarisedimenticolia</taxon>
        <taxon>Candidatus Polarisedimenticolales</taxon>
        <taxon>Candidatus Polarisedimenticolaceae</taxon>
        <taxon>Candidatus Polarisedimenticola</taxon>
    </lineage>
</organism>